<proteinExistence type="predicted"/>
<name>A0A7Y5AMU4_9GAMM</name>
<keyword evidence="4" id="KW-1185">Reference proteome</keyword>
<dbReference type="SUPFAM" id="SSF55874">
    <property type="entry name" value="ATPase domain of HSP90 chaperone/DNA topoisomerase II/histidine kinase"/>
    <property type="match status" value="1"/>
</dbReference>
<comment type="caution">
    <text evidence="3">The sequence shown here is derived from an EMBL/GenBank/DDBJ whole genome shotgun (WGS) entry which is preliminary data.</text>
</comment>
<dbReference type="AlphaFoldDB" id="A0A7Y5AMU4"/>
<dbReference type="GO" id="GO:0000155">
    <property type="term" value="F:phosphorelay sensor kinase activity"/>
    <property type="evidence" value="ECO:0007669"/>
    <property type="project" value="InterPro"/>
</dbReference>
<evidence type="ECO:0000259" key="2">
    <source>
        <dbReference type="Pfam" id="PF06580"/>
    </source>
</evidence>
<organism evidence="3 4">
    <name type="scientific">Rheinheimera lutimaris</name>
    <dbReference type="NCBI Taxonomy" id="2740584"/>
    <lineage>
        <taxon>Bacteria</taxon>
        <taxon>Pseudomonadati</taxon>
        <taxon>Pseudomonadota</taxon>
        <taxon>Gammaproteobacteria</taxon>
        <taxon>Chromatiales</taxon>
        <taxon>Chromatiaceae</taxon>
        <taxon>Rheinheimera</taxon>
    </lineage>
</organism>
<feature type="transmembrane region" description="Helical" evidence="1">
    <location>
        <begin position="116"/>
        <end position="139"/>
    </location>
</feature>
<dbReference type="InterPro" id="IPR050640">
    <property type="entry name" value="Bact_2-comp_sensor_kinase"/>
</dbReference>
<keyword evidence="1" id="KW-0812">Transmembrane</keyword>
<keyword evidence="1" id="KW-1133">Transmembrane helix</keyword>
<feature type="domain" description="Signal transduction histidine kinase internal region" evidence="2">
    <location>
        <begin position="154"/>
        <end position="230"/>
    </location>
</feature>
<dbReference type="EMBL" id="JABSOD010000001">
    <property type="protein sequence ID" value="NRQ41242.1"/>
    <property type="molecule type" value="Genomic_DNA"/>
</dbReference>
<dbReference type="PANTHER" id="PTHR34220:SF7">
    <property type="entry name" value="SENSOR HISTIDINE KINASE YPDA"/>
    <property type="match status" value="1"/>
</dbReference>
<feature type="transmembrane region" description="Helical" evidence="1">
    <location>
        <begin position="20"/>
        <end position="41"/>
    </location>
</feature>
<dbReference type="GO" id="GO:0016020">
    <property type="term" value="C:membrane"/>
    <property type="evidence" value="ECO:0007669"/>
    <property type="project" value="InterPro"/>
</dbReference>
<reference evidence="3 4" key="1">
    <citation type="submission" date="2020-06" db="EMBL/GenBank/DDBJ databases">
        <title>Rheinheimera sp. nov., a marine bacterium isolated from coastal.</title>
        <authorList>
            <person name="Yu Q."/>
            <person name="Qi Y."/>
            <person name="Pu J."/>
        </authorList>
    </citation>
    <scope>NUCLEOTIDE SEQUENCE [LARGE SCALE GENOMIC DNA]</scope>
    <source>
        <strain evidence="3 4">YQF-2</strain>
    </source>
</reference>
<evidence type="ECO:0000313" key="3">
    <source>
        <dbReference type="EMBL" id="NRQ41242.1"/>
    </source>
</evidence>
<keyword evidence="3" id="KW-0808">Transferase</keyword>
<dbReference type="Pfam" id="PF06580">
    <property type="entry name" value="His_kinase"/>
    <property type="match status" value="1"/>
</dbReference>
<protein>
    <submittedName>
        <fullName evidence="3">Histidine kinase</fullName>
    </submittedName>
</protein>
<dbReference type="Proteomes" id="UP000523161">
    <property type="component" value="Unassembled WGS sequence"/>
</dbReference>
<dbReference type="InterPro" id="IPR036890">
    <property type="entry name" value="HATPase_C_sf"/>
</dbReference>
<keyword evidence="1" id="KW-0472">Membrane</keyword>
<feature type="transmembrane region" description="Helical" evidence="1">
    <location>
        <begin position="47"/>
        <end position="69"/>
    </location>
</feature>
<sequence>MHLQWALPALQLPYLCNTRFLLRCAVLAQAVAVVLAFSPGIHNEPWLRLGLISLFVHWVALLTTVVFCLLRRYLNRLAPLYILLCCSGILLLLTTLVSYLAYAALAPGQGVFNQSLPSFLAGNLMVALIVAVIAMQFFIMHSERNIQLEAQIKAELNALQARIQPHFLFNSLNTAAELIHVEPDAAEQALLDLSALFRAALHAGGSVWLADELTLAKQYLSLEQWRLGKRMHVQWLVPENLVQLQIPALTIQPLLENAVRHGIESCVDTAMLQLEVIQSNQSVSIVIVNPFQLRSGSRPGNGIALDNIRQRLQLYYGSKAQLSHSAVDGQFRVKLVIPRNGSGT</sequence>
<gene>
    <name evidence="3" type="ORF">HRH59_01445</name>
</gene>
<dbReference type="InterPro" id="IPR010559">
    <property type="entry name" value="Sig_transdc_His_kin_internal"/>
</dbReference>
<accession>A0A7Y5AMU4</accession>
<evidence type="ECO:0000256" key="1">
    <source>
        <dbReference type="SAM" id="Phobius"/>
    </source>
</evidence>
<dbReference type="Gene3D" id="3.30.565.10">
    <property type="entry name" value="Histidine kinase-like ATPase, C-terminal domain"/>
    <property type="match status" value="1"/>
</dbReference>
<dbReference type="PANTHER" id="PTHR34220">
    <property type="entry name" value="SENSOR HISTIDINE KINASE YPDA"/>
    <property type="match status" value="1"/>
</dbReference>
<feature type="transmembrane region" description="Helical" evidence="1">
    <location>
        <begin position="81"/>
        <end position="104"/>
    </location>
</feature>
<dbReference type="RefSeq" id="WP_173499485.1">
    <property type="nucleotide sequence ID" value="NZ_JABSOD010000001.1"/>
</dbReference>
<keyword evidence="3" id="KW-0418">Kinase</keyword>
<evidence type="ECO:0000313" key="4">
    <source>
        <dbReference type="Proteomes" id="UP000523161"/>
    </source>
</evidence>